<sequence>MERKPKWALEIAPWSPSLWEMQYHEDPLDHLLDPRRHDSTKISEPEPVSSVTKPRNDGLTAGKVSEKSSLTRMRYDEKLYQLAFGRVMRRSPSPDNTHLDADGCDAPSLPYRTHPYDQRTTYKPRKPTEQLFFERLNATQFKVYSSQSALDSKDSEWLRVGSLFHDHIEAVHRQKQGDVSSTDQHGLSYQLEKRILENKAGLEADRWTRKQIRQGRYYVQSLLEAMVPDSDHFRADLFMYVDYIVIIYNDKNHNNLQSVGMDCLTTVFEFQDTTGKTRRSKPCQVLMELSRFDNLCPRYSDRQLLRLMLGRGDDLSSSSYLLSPLDAARLSQSMLVLPRQERDLFVFKATLSGSPIGTFMVSSQNSSQSVYTDEVLFPTLSSAQTTFSPDAPVSSLAERKNQQNAQKTSRAAASTYRSACANFPDRKGFSTDYNITDSPVLPTAPEPEQARAEPSNNADPATPLSVTPLNEAVTSEAQRSPGRTGTPSSSLGANSTPELSTSPFDRLQEAFDRIVDPIPPISLEEFPSWLYIFSSASATEDPNHDLGLEISVKPDAVALPTANSNGRPFLELPPAVHTCDPDPRTSFPPHYVHPPMALGVHLYDDYDSLNEDSDDDVLRVFTPPPRFDTPTPDDSPRCFSGLQTPDPANSPQGHDTDVFQYPAIQDALVPEIPYSTSTPTKNAVNSVNVASYSQGPPGHRVPEIEDFSLDNPSPVHTCETSNEHSSNLFYMFASRIIYRGTRKELFLLCMSYPDAALYMHHARCLRGLTPAQKQRVIGPFTESQKAAFRERFHPTRLKYTRRLEIFDRLYSIEVPDTSPDFKDFLPPHTPPAFKYMAEKRLRELLFNRRYSDPNQPRFGRSTAEYVTESITESSEEIGDSDVDSDCAVFEDESTTESLLFDTDDYLLKAAPYSNGDTATGHFLGEIWGPYFTGSVLHDIPVDLTFDEFLDELDEQVKHGPIQVDPALAGISLEDPSAEAALTWVRQKMGTSESLLPFAENNADLTGPDTSSSDEYSTTEEALTDSEDEEDIGLPSDADLGPIFKDYHFKDQDRVQKSLDRAGKEHSISKTAQFSVPSICVLVPYGFHQSDSKKKGQVVMDYSRSVSIHPVRKELFLIDYDLAPDTHLMLQSREYNLAHKDAASAATSYPTEIGTLAQFVQVDPKTGISFFPVGTMNKFIRQFLGPRPVSLGYQQFVLAAKVDSRTASYPGVLNVLRGNVNVSFLPMTKLASYAFMRKDRRFKDKTEDIVRPQLFYYSIKMLEPTHFCSTSRRHWVILLSDVDVHSWTPVSSFALLCGKMEVLLKNQSMAPEDAVMDKVGVPHYQPSRPGMPDSFVLSASIGSLRPSDERDPRRNSLFTRWLMRHNGRILVTLFAGAVQRISPSQAKLSGVTSATYDAAIADQRDVSKFYRTKISPDGRVVRVRRTDVFPKTLIGTYRPVFGKAKGNSEPELLFYEKILWPGINFDHRVINVDHPNYVPTMHGGRFNVSRGGPRVILLNANPMEKELIDSFIALPAFILDNWDHICARARHDHPGSRALLRKVSLLPVDFSVEMLPPLWFQQFQKLRNYFGKEFYLGLERLLIAMEMDEDLHPPFVENVKNSQKLDQLQPYSFPHLEAHRESFVRVTSSGVASYRSEESEVLRRMPDVLSQMTGHSVPQSGCCYGRYYANSTRLDRSESMSDTKPHSTLEFSTRSDYF</sequence>
<accession>E4XXA3</accession>
<dbReference type="Proteomes" id="UP000001307">
    <property type="component" value="Unassembled WGS sequence"/>
</dbReference>
<feature type="region of interest" description="Disordered" evidence="1">
    <location>
        <begin position="428"/>
        <end position="502"/>
    </location>
</feature>
<feature type="region of interest" description="Disordered" evidence="1">
    <location>
        <begin position="387"/>
        <end position="413"/>
    </location>
</feature>
<feature type="compositionally biased region" description="Polar residues" evidence="1">
    <location>
        <begin position="641"/>
        <end position="653"/>
    </location>
</feature>
<feature type="compositionally biased region" description="Polar residues" evidence="1">
    <location>
        <begin position="454"/>
        <end position="502"/>
    </location>
</feature>
<feature type="compositionally biased region" description="Basic and acidic residues" evidence="1">
    <location>
        <begin position="1673"/>
        <end position="1686"/>
    </location>
</feature>
<feature type="compositionally biased region" description="Polar residues" evidence="1">
    <location>
        <begin position="1688"/>
        <end position="1697"/>
    </location>
</feature>
<feature type="region of interest" description="Disordered" evidence="1">
    <location>
        <begin position="30"/>
        <end position="65"/>
    </location>
</feature>
<feature type="region of interest" description="Disordered" evidence="1">
    <location>
        <begin position="91"/>
        <end position="122"/>
    </location>
</feature>
<feature type="compositionally biased region" description="Low complexity" evidence="1">
    <location>
        <begin position="1008"/>
        <end position="1020"/>
    </location>
</feature>
<evidence type="ECO:0000256" key="1">
    <source>
        <dbReference type="SAM" id="MobiDB-lite"/>
    </source>
</evidence>
<protein>
    <submittedName>
        <fullName evidence="2">Uncharacterized protein</fullName>
    </submittedName>
</protein>
<feature type="region of interest" description="Disordered" evidence="1">
    <location>
        <begin position="1673"/>
        <end position="1697"/>
    </location>
</feature>
<gene>
    <name evidence="2" type="ORF">GSOID_T00007284001</name>
</gene>
<dbReference type="EMBL" id="FN653272">
    <property type="protein sequence ID" value="CBY14297.1"/>
    <property type="molecule type" value="Genomic_DNA"/>
</dbReference>
<feature type="compositionally biased region" description="Acidic residues" evidence="1">
    <location>
        <begin position="1021"/>
        <end position="1031"/>
    </location>
</feature>
<proteinExistence type="predicted"/>
<feature type="compositionally biased region" description="Basic and acidic residues" evidence="1">
    <location>
        <begin position="30"/>
        <end position="44"/>
    </location>
</feature>
<evidence type="ECO:0000313" key="3">
    <source>
        <dbReference type="Proteomes" id="UP000001307"/>
    </source>
</evidence>
<dbReference type="InParanoid" id="E4XXA3"/>
<keyword evidence="3" id="KW-1185">Reference proteome</keyword>
<organism evidence="2">
    <name type="scientific">Oikopleura dioica</name>
    <name type="common">Tunicate</name>
    <dbReference type="NCBI Taxonomy" id="34765"/>
    <lineage>
        <taxon>Eukaryota</taxon>
        <taxon>Metazoa</taxon>
        <taxon>Chordata</taxon>
        <taxon>Tunicata</taxon>
        <taxon>Appendicularia</taxon>
        <taxon>Copelata</taxon>
        <taxon>Oikopleuridae</taxon>
        <taxon>Oikopleura</taxon>
    </lineage>
</organism>
<feature type="region of interest" description="Disordered" evidence="1">
    <location>
        <begin position="623"/>
        <end position="657"/>
    </location>
</feature>
<reference evidence="2" key="1">
    <citation type="journal article" date="2010" name="Science">
        <title>Plasticity of animal genome architecture unmasked by rapid evolution of a pelagic tunicate.</title>
        <authorList>
            <person name="Denoeud F."/>
            <person name="Henriet S."/>
            <person name="Mungpakdee S."/>
            <person name="Aury J.M."/>
            <person name="Da Silva C."/>
            <person name="Brinkmann H."/>
            <person name="Mikhaleva J."/>
            <person name="Olsen L.C."/>
            <person name="Jubin C."/>
            <person name="Canestro C."/>
            <person name="Bouquet J.M."/>
            <person name="Danks G."/>
            <person name="Poulain J."/>
            <person name="Campsteijn C."/>
            <person name="Adamski M."/>
            <person name="Cross I."/>
            <person name="Yadetie F."/>
            <person name="Muffato M."/>
            <person name="Louis A."/>
            <person name="Butcher S."/>
            <person name="Tsagkogeorga G."/>
            <person name="Konrad A."/>
            <person name="Singh S."/>
            <person name="Jensen M.F."/>
            <person name="Cong E.H."/>
            <person name="Eikeseth-Otteraa H."/>
            <person name="Noel B."/>
            <person name="Anthouard V."/>
            <person name="Porcel B.M."/>
            <person name="Kachouri-Lafond R."/>
            <person name="Nishino A."/>
            <person name="Ugolini M."/>
            <person name="Chourrout P."/>
            <person name="Nishida H."/>
            <person name="Aasland R."/>
            <person name="Huzurbazar S."/>
            <person name="Westhof E."/>
            <person name="Delsuc F."/>
            <person name="Lehrach H."/>
            <person name="Reinhardt R."/>
            <person name="Weissenbach J."/>
            <person name="Roy S.W."/>
            <person name="Artiguenave F."/>
            <person name="Postlethwait J.H."/>
            <person name="Manak J.R."/>
            <person name="Thompson E.M."/>
            <person name="Jaillon O."/>
            <person name="Du Pasquier L."/>
            <person name="Boudinot P."/>
            <person name="Liberles D.A."/>
            <person name="Volff J.N."/>
            <person name="Philippe H."/>
            <person name="Lenhard B."/>
            <person name="Roest Crollius H."/>
            <person name="Wincker P."/>
            <person name="Chourrout D."/>
        </authorList>
    </citation>
    <scope>NUCLEOTIDE SEQUENCE [LARGE SCALE GENOMIC DNA]</scope>
</reference>
<evidence type="ECO:0000313" key="2">
    <source>
        <dbReference type="EMBL" id="CBY14297.1"/>
    </source>
</evidence>
<feature type="region of interest" description="Disordered" evidence="1">
    <location>
        <begin position="997"/>
        <end position="1036"/>
    </location>
</feature>
<name>E4XXA3_OIKDI</name>